<dbReference type="RefSeq" id="WP_110144209.1">
    <property type="nucleotide sequence ID" value="NZ_QHJG01000057.1"/>
</dbReference>
<feature type="active site" evidence="9">
    <location>
        <position position="18"/>
    </location>
</feature>
<evidence type="ECO:0000256" key="5">
    <source>
        <dbReference type="ARBA" id="ARBA00022771"/>
    </source>
</evidence>
<comment type="caution">
    <text evidence="12">The sequence shown here is derived from an EMBL/GenBank/DDBJ whole genome shotgun (WGS) entry which is preliminary data.</text>
</comment>
<dbReference type="PANTHER" id="PTHR42959:SF1">
    <property type="entry name" value="CARBAMOYLTRANSFERASE HYPF"/>
    <property type="match status" value="1"/>
</dbReference>
<evidence type="ECO:0000256" key="8">
    <source>
        <dbReference type="PIRNR" id="PIRNR006256"/>
    </source>
</evidence>
<keyword evidence="5" id="KW-0863">Zinc-finger</keyword>
<dbReference type="PIRSF" id="PIRSF006256">
    <property type="entry name" value="CMPcnvr_hdrg_mat"/>
    <property type="match status" value="1"/>
</dbReference>
<dbReference type="InterPro" id="IPR017945">
    <property type="entry name" value="DHBP_synth_RibB-like_a/b_dom"/>
</dbReference>
<dbReference type="Pfam" id="PF17788">
    <property type="entry name" value="HypF_C"/>
    <property type="match status" value="1"/>
</dbReference>
<organism evidence="12 14">
    <name type="scientific">Legionella qingyii</name>
    <dbReference type="NCBI Taxonomy" id="2184757"/>
    <lineage>
        <taxon>Bacteria</taxon>
        <taxon>Pseudomonadati</taxon>
        <taxon>Pseudomonadota</taxon>
        <taxon>Gammaproteobacteria</taxon>
        <taxon>Legionellales</taxon>
        <taxon>Legionellaceae</taxon>
        <taxon>Legionella</taxon>
    </lineage>
</organism>
<comment type="pathway">
    <text evidence="1 8">Protein modification; [NiFe] hydrogenase maturation.</text>
</comment>
<dbReference type="PROSITE" id="PS00150">
    <property type="entry name" value="ACYLPHOSPHATASE_1"/>
    <property type="match status" value="1"/>
</dbReference>
<reference evidence="13 15" key="2">
    <citation type="submission" date="2018-12" db="EMBL/GenBank/DDBJ databases">
        <title>Legionella sp,whole genome shotgun sequence.</title>
        <authorList>
            <person name="Wu H."/>
        </authorList>
    </citation>
    <scope>NUCLEOTIDE SEQUENCE [LARGE SCALE GENOMIC DNA]</scope>
    <source>
        <strain evidence="13">Km489</strain>
        <strain evidence="15">km489</strain>
    </source>
</reference>
<comment type="similarity">
    <text evidence="2 8">Belongs to the carbamoyltransferase HypF family.</text>
</comment>
<dbReference type="SUPFAM" id="SSF54975">
    <property type="entry name" value="Acylphosphatase/BLUF domain-like"/>
    <property type="match status" value="1"/>
</dbReference>
<comment type="function">
    <text evidence="8">Involved in the maturation of [NiFe] hydrogenases. Along with HypE, it catalyzes the synthesis of the CN ligands of the active site iron of [NiFe]-hydrogenases. HypF functions as a carbamoyl transferase using carbamoylphosphate as a substrate and transferring the carboxamido moiety in an ATP-dependent reaction to the thiolate of the C-terminal cysteine of HypE yielding a protein-S-carboxamide.</text>
</comment>
<dbReference type="EMBL" id="QHJG01000057">
    <property type="protein sequence ID" value="PWY53906.1"/>
    <property type="molecule type" value="Genomic_DNA"/>
</dbReference>
<dbReference type="SUPFAM" id="SSF55821">
    <property type="entry name" value="YrdC/RibB"/>
    <property type="match status" value="1"/>
</dbReference>
<dbReference type="InterPro" id="IPR017968">
    <property type="entry name" value="Acylphosphatase_CS"/>
</dbReference>
<dbReference type="Gene3D" id="3.30.420.360">
    <property type="match status" value="1"/>
</dbReference>
<evidence type="ECO:0000256" key="6">
    <source>
        <dbReference type="ARBA" id="ARBA00022833"/>
    </source>
</evidence>
<evidence type="ECO:0000259" key="11">
    <source>
        <dbReference type="PROSITE" id="PS51163"/>
    </source>
</evidence>
<evidence type="ECO:0000256" key="4">
    <source>
        <dbReference type="ARBA" id="ARBA00022723"/>
    </source>
</evidence>
<feature type="active site" evidence="9">
    <location>
        <position position="36"/>
    </location>
</feature>
<keyword evidence="4" id="KW-0479">Metal-binding</keyword>
<accession>A0A317TZN6</accession>
<keyword evidence="15" id="KW-1185">Reference proteome</keyword>
<dbReference type="EMBL" id="RZGX01000003">
    <property type="protein sequence ID" value="RUR25546.1"/>
    <property type="molecule type" value="Genomic_DNA"/>
</dbReference>
<proteinExistence type="inferred from homology"/>
<dbReference type="InterPro" id="IPR055128">
    <property type="entry name" value="HypF_C_2"/>
</dbReference>
<dbReference type="Pfam" id="PF22521">
    <property type="entry name" value="HypF_C_2"/>
    <property type="match status" value="1"/>
</dbReference>
<evidence type="ECO:0000313" key="12">
    <source>
        <dbReference type="EMBL" id="PWY53906.1"/>
    </source>
</evidence>
<gene>
    <name evidence="12" type="primary">hypF</name>
    <name evidence="12" type="ORF">DGG96_19840</name>
    <name evidence="13" type="ORF">ELY20_03460</name>
</gene>
<dbReference type="GO" id="GO:0016743">
    <property type="term" value="F:carboxyl- or carbamoyltransferase activity"/>
    <property type="evidence" value="ECO:0007669"/>
    <property type="project" value="UniProtKB-UniRule"/>
</dbReference>
<dbReference type="Gene3D" id="3.30.110.120">
    <property type="match status" value="1"/>
</dbReference>
<dbReference type="PROSITE" id="PS51163">
    <property type="entry name" value="YRDC"/>
    <property type="match status" value="1"/>
</dbReference>
<dbReference type="NCBIfam" id="TIGR00143">
    <property type="entry name" value="hypF"/>
    <property type="match status" value="1"/>
</dbReference>
<keyword evidence="3" id="KW-0436">Ligase</keyword>
<dbReference type="InterPro" id="IPR036046">
    <property type="entry name" value="Acylphosphatase-like_dom_sf"/>
</dbReference>
<evidence type="ECO:0000313" key="15">
    <source>
        <dbReference type="Proteomes" id="UP000287374"/>
    </source>
</evidence>
<dbReference type="Gene3D" id="3.30.420.40">
    <property type="match status" value="1"/>
</dbReference>
<evidence type="ECO:0000259" key="10">
    <source>
        <dbReference type="PROSITE" id="PS51160"/>
    </source>
</evidence>
<dbReference type="UniPathway" id="UPA00335"/>
<evidence type="ECO:0000256" key="1">
    <source>
        <dbReference type="ARBA" id="ARBA00004711"/>
    </source>
</evidence>
<dbReference type="AlphaFoldDB" id="A0A317TZN6"/>
<dbReference type="PANTHER" id="PTHR42959">
    <property type="entry name" value="CARBAMOYLTRANSFERASE"/>
    <property type="match status" value="1"/>
</dbReference>
<dbReference type="EC" id="6.2.-.-" evidence="8"/>
<keyword evidence="6" id="KW-0862">Zinc</keyword>
<evidence type="ECO:0000313" key="14">
    <source>
        <dbReference type="Proteomes" id="UP000247152"/>
    </source>
</evidence>
<dbReference type="OrthoDB" id="9808093at2"/>
<dbReference type="GO" id="GO:0008270">
    <property type="term" value="F:zinc ion binding"/>
    <property type="evidence" value="ECO:0007669"/>
    <property type="project" value="UniProtKB-KW"/>
</dbReference>
<dbReference type="InterPro" id="IPR001792">
    <property type="entry name" value="Acylphosphatase-like_dom"/>
</dbReference>
<evidence type="ECO:0000313" key="13">
    <source>
        <dbReference type="EMBL" id="RUR25546.1"/>
    </source>
</evidence>
<dbReference type="PROSITE" id="PS51160">
    <property type="entry name" value="ACYLPHOSPHATASE_3"/>
    <property type="match status" value="1"/>
</dbReference>
<dbReference type="GO" id="GO:0003998">
    <property type="term" value="F:acylphosphatase activity"/>
    <property type="evidence" value="ECO:0007669"/>
    <property type="project" value="UniProtKB-EC"/>
</dbReference>
<feature type="domain" description="Acylphosphatase-like" evidence="10">
    <location>
        <begin position="3"/>
        <end position="88"/>
    </location>
</feature>
<dbReference type="InterPro" id="IPR006070">
    <property type="entry name" value="Sua5-like_dom"/>
</dbReference>
<feature type="domain" description="YrdC-like" evidence="11">
    <location>
        <begin position="185"/>
        <end position="385"/>
    </location>
</feature>
<dbReference type="Pfam" id="PF00708">
    <property type="entry name" value="Acylphosphatase"/>
    <property type="match status" value="1"/>
</dbReference>
<name>A0A317TZN6_9GAMM</name>
<dbReference type="Proteomes" id="UP000287374">
    <property type="component" value="Unassembled WGS sequence"/>
</dbReference>
<dbReference type="Proteomes" id="UP000247152">
    <property type="component" value="Unassembled WGS sequence"/>
</dbReference>
<dbReference type="InterPro" id="IPR011125">
    <property type="entry name" value="Znf_HypF"/>
</dbReference>
<dbReference type="GO" id="GO:0016874">
    <property type="term" value="F:ligase activity"/>
    <property type="evidence" value="ECO:0007669"/>
    <property type="project" value="UniProtKB-UniRule"/>
</dbReference>
<dbReference type="GO" id="GO:0003725">
    <property type="term" value="F:double-stranded RNA binding"/>
    <property type="evidence" value="ECO:0007669"/>
    <property type="project" value="InterPro"/>
</dbReference>
<dbReference type="InterPro" id="IPR004421">
    <property type="entry name" value="Carbamoyltransferase_HypF"/>
</dbReference>
<comment type="catalytic activity">
    <reaction evidence="9">
        <text>an acyl phosphate + H2O = a carboxylate + phosphate + H(+)</text>
        <dbReference type="Rhea" id="RHEA:14965"/>
        <dbReference type="ChEBI" id="CHEBI:15377"/>
        <dbReference type="ChEBI" id="CHEBI:15378"/>
        <dbReference type="ChEBI" id="CHEBI:29067"/>
        <dbReference type="ChEBI" id="CHEBI:43474"/>
        <dbReference type="ChEBI" id="CHEBI:59918"/>
        <dbReference type="EC" id="3.6.1.7"/>
    </reaction>
</comment>
<dbReference type="Pfam" id="PF01300">
    <property type="entry name" value="Sua5_yciO_yrdC"/>
    <property type="match status" value="1"/>
</dbReference>
<dbReference type="InterPro" id="IPR051060">
    <property type="entry name" value="Carbamoyltrans_HypF-like"/>
</dbReference>
<evidence type="ECO:0000256" key="7">
    <source>
        <dbReference type="ARBA" id="ARBA00048220"/>
    </source>
</evidence>
<evidence type="ECO:0000256" key="2">
    <source>
        <dbReference type="ARBA" id="ARBA00008097"/>
    </source>
</evidence>
<keyword evidence="12" id="KW-0808">Transferase</keyword>
<evidence type="ECO:0000256" key="9">
    <source>
        <dbReference type="PROSITE-ProRule" id="PRU00520"/>
    </source>
</evidence>
<sequence>MERLRIIIQGQVQGVGFRPCVYRIAKQLDLTGWIQNSASGVLIEVQGILACNFIAYLQENLPPLAKVNNIQQETIPLQANEKLFKIIESQNGRVNTIITPDICICSECLQELFDPQSRYFHYPFLNCTHCGPRFTITRNLPYDRNQTSMDLFPLCDDCQADYNNPENRRYHAQPTACIHCGPQLSCSVEEIAQSIVQGEIIALKSLGGYQLICDARNEAAIARLRARKNRDAKPFALMVVNSLSAKHLVTINQHEQDLLESVTRPIVLLKKNDALREFNPQIAPGLNILGIMLPYTPLHYLLFNALIGNESGYEWLNTFQDITLVVTSANLGGEPLIIEDHRAEQELNHVADKIVSYNRQIVTRADDSVVRLMHHTPVFIRRSRGFVPNPIQLPYAIPSTLAVGGHLKNTFCITRGNEAFVSQHIGSLNNKATIEFFHESLNHLLRFLDVTPERIAHDLHPDFYTTHFAEHYGVPAFAIQHHHAHLASVIAEHGIKKSVLGLALDGYGYGNNGEAWGGELFLLENTSCTRIGAFVPLLQPGGESAAREPWRMAASVLHRLGRGNEIAQRFSEFPQAHLIQQMLDKKINSPPTSSCGRLFDAASALLGIQLISHYEGHAAMHLESLVTQVQIISNGWQIKENCFDMMPTLELLANCPAPITGANLFHGTLIAGLAEWIKKTCRERKIDMIVLSGGCFLNQILTEGLTAVLNESGITSFLPRALPPNDGGISLGQAWIAGNL</sequence>
<dbReference type="InterPro" id="IPR041440">
    <property type="entry name" value="HypF_C"/>
</dbReference>
<keyword evidence="9" id="KW-0378">Hydrolase</keyword>
<dbReference type="Gene3D" id="3.90.870.50">
    <property type="match status" value="1"/>
</dbReference>
<dbReference type="Pfam" id="PF07503">
    <property type="entry name" value="zf-HYPF"/>
    <property type="match status" value="2"/>
</dbReference>
<comment type="catalytic activity">
    <reaction evidence="7 8">
        <text>C-terminal L-cysteinyl-[HypE protein] + carbamoyl phosphate + ATP + H2O = C-terminal S-carboxamide-L-cysteinyl-[HypE protein] + AMP + phosphate + diphosphate + H(+)</text>
        <dbReference type="Rhea" id="RHEA:55636"/>
        <dbReference type="Rhea" id="RHEA-COMP:14247"/>
        <dbReference type="Rhea" id="RHEA-COMP:14392"/>
        <dbReference type="ChEBI" id="CHEBI:15377"/>
        <dbReference type="ChEBI" id="CHEBI:15378"/>
        <dbReference type="ChEBI" id="CHEBI:30616"/>
        <dbReference type="ChEBI" id="CHEBI:33019"/>
        <dbReference type="ChEBI" id="CHEBI:43474"/>
        <dbReference type="ChEBI" id="CHEBI:58228"/>
        <dbReference type="ChEBI" id="CHEBI:76913"/>
        <dbReference type="ChEBI" id="CHEBI:139126"/>
        <dbReference type="ChEBI" id="CHEBI:456215"/>
    </reaction>
</comment>
<protein>
    <recommendedName>
        <fullName evidence="8">Carbamoyltransferase HypF</fullName>
        <ecNumber evidence="8">6.2.-.-</ecNumber>
    </recommendedName>
</protein>
<reference evidence="12 14" key="1">
    <citation type="submission" date="2018-05" db="EMBL/GenBank/DDBJ databases">
        <title>Legionella qingyii sp.nov., whole genome shotgun sequence.</title>
        <authorList>
            <person name="Wu H."/>
            <person name="Zhu Q."/>
            <person name="Hu C."/>
        </authorList>
    </citation>
    <scope>NUCLEOTIDE SEQUENCE [LARGE SCALE GENOMIC DNA]</scope>
    <source>
        <strain evidence="12 14">HEB18</strain>
    </source>
</reference>
<evidence type="ECO:0000256" key="3">
    <source>
        <dbReference type="ARBA" id="ARBA00022598"/>
    </source>
</evidence>
<dbReference type="GO" id="GO:0051604">
    <property type="term" value="P:protein maturation"/>
    <property type="evidence" value="ECO:0007669"/>
    <property type="project" value="TreeGrafter"/>
</dbReference>